<protein>
    <submittedName>
        <fullName evidence="9">Mercuric ion reductase</fullName>
        <ecNumber evidence="9">1.16.1.1</ecNumber>
    </submittedName>
</protein>
<accession>M5DZ37</accession>
<keyword evidence="2" id="KW-0285">Flavoprotein</keyword>
<dbReference type="AlphaFoldDB" id="M5DZ37"/>
<feature type="disulfide bond" description="Redox-active" evidence="6">
    <location>
        <begin position="52"/>
        <end position="57"/>
    </location>
</feature>
<dbReference type="InterPro" id="IPR023753">
    <property type="entry name" value="FAD/NAD-binding_dom"/>
</dbReference>
<evidence type="ECO:0000256" key="3">
    <source>
        <dbReference type="ARBA" id="ARBA00022827"/>
    </source>
</evidence>
<dbReference type="PANTHER" id="PTHR43014">
    <property type="entry name" value="MERCURIC REDUCTASE"/>
    <property type="match status" value="1"/>
</dbReference>
<dbReference type="Proteomes" id="UP000012063">
    <property type="component" value="Unassembled WGS sequence"/>
</dbReference>
<dbReference type="GO" id="GO:0003955">
    <property type="term" value="F:NAD(P)H dehydrogenase (quinone) activity"/>
    <property type="evidence" value="ECO:0007669"/>
    <property type="project" value="TreeGrafter"/>
</dbReference>
<name>M5DZ37_9FIRM</name>
<evidence type="ECO:0000313" key="9">
    <source>
        <dbReference type="EMBL" id="CCU78890.1"/>
    </source>
</evidence>
<keyword evidence="10" id="KW-1185">Reference proteome</keyword>
<dbReference type="STRING" id="1293054.HSACCH_00967"/>
<evidence type="ECO:0000256" key="4">
    <source>
        <dbReference type="ARBA" id="ARBA00023002"/>
    </source>
</evidence>
<dbReference type="GO" id="GO:0050660">
    <property type="term" value="F:flavin adenine dinucleotide binding"/>
    <property type="evidence" value="ECO:0007669"/>
    <property type="project" value="TreeGrafter"/>
</dbReference>
<dbReference type="Pfam" id="PF02852">
    <property type="entry name" value="Pyr_redox_dim"/>
    <property type="match status" value="1"/>
</dbReference>
<dbReference type="PANTHER" id="PTHR43014:SF2">
    <property type="entry name" value="MERCURIC REDUCTASE"/>
    <property type="match status" value="1"/>
</dbReference>
<organism evidence="9 10">
    <name type="scientific">Halanaerobium saccharolyticum subsp. saccharolyticum DSM 6643</name>
    <dbReference type="NCBI Taxonomy" id="1293054"/>
    <lineage>
        <taxon>Bacteria</taxon>
        <taxon>Bacillati</taxon>
        <taxon>Bacillota</taxon>
        <taxon>Clostridia</taxon>
        <taxon>Halanaerobiales</taxon>
        <taxon>Halanaerobiaceae</taxon>
        <taxon>Halanaerobium</taxon>
    </lineage>
</organism>
<sequence>MMNYNLGDKMKKYNYDIVVIGGGAAGLTAAFTANGLNKKVALIEKDRLGGECTWKGCVPSKALLKSAKVAHQIQEADKYGVKSDFEIDDKRVMDYVHSVQEKIYQKENPKVLAEKGIDFIDAQAEFVDNHTLKVGENKISADKIIIASGSLPFIPAIEGVEKISYLSNENLFELEKLPESLLIIGGGPIGIEMAQAFNRLGVEVSLVQRSEQILKKEEASFSQRLRKKLAQEGVNFFIGFEAVKFEKKDKIILTAADNNGDVKQIKAEKVLIAAGRKANVESLKLDKIGLKTSRQGIVTDKKMRTNINNIYACGDVVGPYRFSHISYQEGITAAVNAVSPLAFKKMNYENIIWVTFTDPELAHLALTEAEAKEKYGNQIKVYELDYSDLDRAVTESENGKAKFICDKRGKLLGAHIIGDRAGEIIHACQILKTFNLPLKKLQSVIHAYPTYSEIIRDAAKKSYISEWENRLEFLNKFS</sequence>
<dbReference type="Pfam" id="PF07992">
    <property type="entry name" value="Pyr_redox_2"/>
    <property type="match status" value="1"/>
</dbReference>
<evidence type="ECO:0000256" key="5">
    <source>
        <dbReference type="PIRSR" id="PIRSR000350-3"/>
    </source>
</evidence>
<dbReference type="SUPFAM" id="SSF55424">
    <property type="entry name" value="FAD/NAD-linked reductases, dimerisation (C-terminal) domain"/>
    <property type="match status" value="1"/>
</dbReference>
<dbReference type="PRINTS" id="PR00411">
    <property type="entry name" value="PNDRDTASEI"/>
</dbReference>
<dbReference type="Gene3D" id="3.30.390.30">
    <property type="match status" value="1"/>
</dbReference>
<comment type="caution">
    <text evidence="9">The sequence shown here is derived from an EMBL/GenBank/DDBJ whole genome shotgun (WGS) entry which is preliminary data.</text>
</comment>
<reference evidence="10" key="1">
    <citation type="journal article" date="2013" name="Genome Announc.">
        <title>Genome Sequence of Halanaerobium saccharolyticum subsp. saccharolyticum Strain DSM 6643T, a Halophilic Hydrogen-Producing Bacterium.</title>
        <authorList>
            <person name="Kivisto A."/>
            <person name="Larjo A."/>
            <person name="Ciranna A."/>
            <person name="Santala V."/>
            <person name="Roos C."/>
            <person name="Karp M."/>
        </authorList>
    </citation>
    <scope>NUCLEOTIDE SEQUENCE [LARGE SCALE GENOMIC DNA]</scope>
    <source>
        <strain evidence="10">DSM 6643</strain>
    </source>
</reference>
<proteinExistence type="inferred from homology"/>
<feature type="domain" description="FAD/NAD(P)-binding" evidence="8">
    <location>
        <begin position="15"/>
        <end position="338"/>
    </location>
</feature>
<dbReference type="SUPFAM" id="SSF51905">
    <property type="entry name" value="FAD/NAD(P)-binding domain"/>
    <property type="match status" value="1"/>
</dbReference>
<dbReference type="EMBL" id="CAUI01000010">
    <property type="protein sequence ID" value="CCU78890.1"/>
    <property type="molecule type" value="Genomic_DNA"/>
</dbReference>
<comment type="similarity">
    <text evidence="1">Belongs to the class-I pyridine nucleotide-disulfide oxidoreductase family.</text>
</comment>
<dbReference type="InterPro" id="IPR036188">
    <property type="entry name" value="FAD/NAD-bd_sf"/>
</dbReference>
<evidence type="ECO:0000259" key="8">
    <source>
        <dbReference type="Pfam" id="PF07992"/>
    </source>
</evidence>
<dbReference type="eggNOG" id="COG1249">
    <property type="taxonomic scope" value="Bacteria"/>
</dbReference>
<dbReference type="EC" id="1.16.1.1" evidence="9"/>
<feature type="binding site" evidence="5">
    <location>
        <position position="315"/>
    </location>
    <ligand>
        <name>FAD</name>
        <dbReference type="ChEBI" id="CHEBI:57692"/>
    </ligand>
</feature>
<keyword evidence="4 9" id="KW-0560">Oxidoreductase</keyword>
<evidence type="ECO:0000256" key="6">
    <source>
        <dbReference type="PIRSR" id="PIRSR000350-4"/>
    </source>
</evidence>
<feature type="domain" description="Pyridine nucleotide-disulphide oxidoreductase dimerisation" evidence="7">
    <location>
        <begin position="353"/>
        <end position="458"/>
    </location>
</feature>
<feature type="binding site" evidence="5">
    <location>
        <position position="275"/>
    </location>
    <ligand>
        <name>NAD(+)</name>
        <dbReference type="ChEBI" id="CHEBI:57540"/>
    </ligand>
</feature>
<dbReference type="InterPro" id="IPR016156">
    <property type="entry name" value="FAD/NAD-linked_Rdtase_dimer_sf"/>
</dbReference>
<keyword evidence="5" id="KW-0547">Nucleotide-binding</keyword>
<keyword evidence="5" id="KW-0520">NAD</keyword>
<evidence type="ECO:0000256" key="2">
    <source>
        <dbReference type="ARBA" id="ARBA00022630"/>
    </source>
</evidence>
<comment type="cofactor">
    <cofactor evidence="5">
        <name>FAD</name>
        <dbReference type="ChEBI" id="CHEBI:57692"/>
    </cofactor>
    <text evidence="5">Binds 1 FAD per subunit.</text>
</comment>
<dbReference type="Gene3D" id="3.50.50.60">
    <property type="entry name" value="FAD/NAD(P)-binding domain"/>
    <property type="match status" value="2"/>
</dbReference>
<evidence type="ECO:0000256" key="1">
    <source>
        <dbReference type="ARBA" id="ARBA00007532"/>
    </source>
</evidence>
<evidence type="ECO:0000313" key="10">
    <source>
        <dbReference type="Proteomes" id="UP000012063"/>
    </source>
</evidence>
<dbReference type="FunFam" id="3.30.390.30:FF:000001">
    <property type="entry name" value="Dihydrolipoyl dehydrogenase"/>
    <property type="match status" value="1"/>
</dbReference>
<dbReference type="InterPro" id="IPR004099">
    <property type="entry name" value="Pyr_nucl-diS_OxRdtase_dimer"/>
</dbReference>
<feature type="binding site" evidence="5">
    <location>
        <position position="61"/>
    </location>
    <ligand>
        <name>FAD</name>
        <dbReference type="ChEBI" id="CHEBI:57692"/>
    </ligand>
</feature>
<gene>
    <name evidence="9" type="ORF">HSACCH_00967</name>
</gene>
<keyword evidence="3 5" id="KW-0274">FAD</keyword>
<dbReference type="PIRSF" id="PIRSF000350">
    <property type="entry name" value="Mercury_reductase_MerA"/>
    <property type="match status" value="1"/>
</dbReference>
<evidence type="ECO:0000259" key="7">
    <source>
        <dbReference type="Pfam" id="PF02852"/>
    </source>
</evidence>
<dbReference type="PRINTS" id="PR00368">
    <property type="entry name" value="FADPNR"/>
</dbReference>
<dbReference type="InParanoid" id="M5DZ37"/>
<dbReference type="GO" id="GO:0016152">
    <property type="term" value="F:mercury (II) reductase (NADP+) activity"/>
    <property type="evidence" value="ECO:0007669"/>
    <property type="project" value="UniProtKB-EC"/>
</dbReference>
<dbReference type="InterPro" id="IPR001100">
    <property type="entry name" value="Pyr_nuc-diS_OxRdtase"/>
</dbReference>
<feature type="binding site" evidence="5">
    <location>
        <begin position="185"/>
        <end position="192"/>
    </location>
    <ligand>
        <name>NAD(+)</name>
        <dbReference type="ChEBI" id="CHEBI:57540"/>
    </ligand>
</feature>